<feature type="domain" description="XPG-I" evidence="9">
    <location>
        <begin position="146"/>
        <end position="224"/>
    </location>
</feature>
<dbReference type="SMART" id="SM00485">
    <property type="entry name" value="XPGN"/>
    <property type="match status" value="1"/>
</dbReference>
<dbReference type="InterPro" id="IPR008918">
    <property type="entry name" value="HhH2"/>
</dbReference>
<sequence>MGIKKLPKLIKDIAGDAAIRSYKFSKFKGWAVSVDASLIIHQTVIALRSSGRDMKNSKGELTSHLHGLFYKILIFLQNGMVPIFVFDGKAPDIKNKTIEKRKQRKTQAQKNLEDLSDSEDEEYIKNFKQTFKPTKADIKEAQILLDLMGIPYIVAPGEADVVCAWLAARHDASGKRYVKGVCSDDSDMLALGAPYLFKDMLRFMSKNKPVKVISLKKALVKMNLTMDQFVDLCVLLGTDYCDNIKGIGPKGAYKLIQKYGTLEKVLASLNKNSDSDNSESDCSDDDCLTNEQCMIAAQKYFKNALKEIDESEDFVITDDQLQLRKFQYEELMDFMCVKHNFDVIRIQTGIDRLKEYHSKMNVTRENNKKVHKILQPRSENYIFKALTEDIEFLSSEEETDTKSQENTDSDEEEIMPSKKTTTKKEILKKTKIESDSEDDDKIVSTKPINKPKEIKKKTKKSVITKKPHNKNQILKKKIQYLKEEKDNSDSDMSVSDFSDKEDNAIEEP</sequence>
<dbReference type="Pfam" id="PF00867">
    <property type="entry name" value="XPG_I"/>
    <property type="match status" value="1"/>
</dbReference>
<evidence type="ECO:0000256" key="1">
    <source>
        <dbReference type="ARBA" id="ARBA00001946"/>
    </source>
</evidence>
<dbReference type="Pfam" id="PF00752">
    <property type="entry name" value="XPG_N"/>
    <property type="match status" value="1"/>
</dbReference>
<feature type="domain" description="XPG N-terminal" evidence="10">
    <location>
        <begin position="1"/>
        <end position="108"/>
    </location>
</feature>
<evidence type="ECO:0000256" key="3">
    <source>
        <dbReference type="ARBA" id="ARBA00022723"/>
    </source>
</evidence>
<evidence type="ECO:0000259" key="8">
    <source>
        <dbReference type="SMART" id="SM00475"/>
    </source>
</evidence>
<dbReference type="EMBL" id="MF405918">
    <property type="protein sequence ID" value="QKU33970.1"/>
    <property type="molecule type" value="Genomic_DNA"/>
</dbReference>
<evidence type="ECO:0000256" key="2">
    <source>
        <dbReference type="ARBA" id="ARBA00022722"/>
    </source>
</evidence>
<dbReference type="InterPro" id="IPR029060">
    <property type="entry name" value="PIN-like_dom_sf"/>
</dbReference>
<dbReference type="PANTHER" id="PTHR11081:SF9">
    <property type="entry name" value="FLAP ENDONUCLEASE 1"/>
    <property type="match status" value="1"/>
</dbReference>
<comment type="cofactor">
    <cofactor evidence="1">
        <name>Mg(2+)</name>
        <dbReference type="ChEBI" id="CHEBI:18420"/>
    </cofactor>
</comment>
<dbReference type="GO" id="GO:0008409">
    <property type="term" value="F:5'-3' exonuclease activity"/>
    <property type="evidence" value="ECO:0007669"/>
    <property type="project" value="InterPro"/>
</dbReference>
<dbReference type="SUPFAM" id="SSF88723">
    <property type="entry name" value="PIN domain-like"/>
    <property type="match status" value="1"/>
</dbReference>
<dbReference type="KEGG" id="vg:80517273"/>
<accession>A0A6N1NGU8</accession>
<name>A0A6N1NGU8_9VIRU</name>
<keyword evidence="5" id="KW-0378">Hydrolase</keyword>
<evidence type="ECO:0000256" key="7">
    <source>
        <dbReference type="SAM" id="MobiDB-lite"/>
    </source>
</evidence>
<feature type="region of interest" description="Disordered" evidence="7">
    <location>
        <begin position="394"/>
        <end position="508"/>
    </location>
</feature>
<evidence type="ECO:0000313" key="11">
    <source>
        <dbReference type="EMBL" id="QKU33970.1"/>
    </source>
</evidence>
<reference evidence="11" key="2">
    <citation type="journal article" date="2018" name="Nat. Commun.">
        <title>Tailed giant Tupanvirus possesses the most complete translational apparatus of the known virosphere.</title>
        <authorList>
            <person name="Abrahao J."/>
            <person name="Silva L."/>
            <person name="Silva L.S."/>
            <person name="Khalil J.Y.B."/>
            <person name="Rodrigues R."/>
            <person name="Arantes T."/>
            <person name="Assis F."/>
            <person name="Boratto P."/>
            <person name="Andrade M."/>
            <person name="Kroon E.G."/>
            <person name="Ribeiro B."/>
            <person name="Bergier I."/>
            <person name="Seligmann H."/>
            <person name="Ghigo E."/>
            <person name="Colson P."/>
            <person name="Levasseur A."/>
            <person name="Kroemer G."/>
            <person name="Raoult D."/>
            <person name="La Scola B."/>
        </authorList>
    </citation>
    <scope>NUCLEOTIDE SEQUENCE [LARGE SCALE GENOMIC DNA]</scope>
    <source>
        <strain evidence="11">Deep ocean</strain>
    </source>
</reference>
<evidence type="ECO:0000259" key="10">
    <source>
        <dbReference type="SMART" id="SM00485"/>
    </source>
</evidence>
<dbReference type="InterPro" id="IPR002421">
    <property type="entry name" value="5-3_exonuclease"/>
</dbReference>
<dbReference type="Gene3D" id="3.40.50.1010">
    <property type="entry name" value="5'-nuclease"/>
    <property type="match status" value="1"/>
</dbReference>
<dbReference type="InterPro" id="IPR036279">
    <property type="entry name" value="5-3_exonuclease_C_sf"/>
</dbReference>
<keyword evidence="6" id="KW-0460">Magnesium</keyword>
<evidence type="ECO:0000256" key="4">
    <source>
        <dbReference type="ARBA" id="ARBA00022759"/>
    </source>
</evidence>
<reference evidence="11" key="1">
    <citation type="submission" date="2017-06" db="EMBL/GenBank/DDBJ databases">
        <authorList>
            <person name="Assis F.L."/>
            <person name="Abrahao J.S."/>
            <person name="Silva L."/>
            <person name="Khalil J.B."/>
            <person name="Rodrigues R."/>
            <person name="Silva L.S."/>
            <person name="Boratto P."/>
            <person name="Andrade M."/>
            <person name="Kroon E.G."/>
            <person name="Ribeiro B."/>
            <person name="Bergier I."/>
            <person name="Seligmann H."/>
            <person name="Ghigo E."/>
            <person name="Colson P."/>
            <person name="Levasseur A."/>
            <person name="Raoult D."/>
            <person name="Scola B.L."/>
        </authorList>
    </citation>
    <scope>NUCLEOTIDE SEQUENCE</scope>
    <source>
        <strain evidence="11">Deep ocean</strain>
    </source>
</reference>
<dbReference type="Gene3D" id="1.10.150.20">
    <property type="entry name" value="5' to 3' exonuclease, C-terminal subdomain"/>
    <property type="match status" value="1"/>
</dbReference>
<proteinExistence type="predicted"/>
<dbReference type="RefSeq" id="YP_010780582.1">
    <property type="nucleotide sequence ID" value="NC_075038.1"/>
</dbReference>
<dbReference type="GeneID" id="80517273"/>
<evidence type="ECO:0000256" key="5">
    <source>
        <dbReference type="ARBA" id="ARBA00022801"/>
    </source>
</evidence>
<evidence type="ECO:0000256" key="6">
    <source>
        <dbReference type="ARBA" id="ARBA00022842"/>
    </source>
</evidence>
<dbReference type="InterPro" id="IPR006086">
    <property type="entry name" value="XPG-I_dom"/>
</dbReference>
<feature type="compositionally biased region" description="Basic and acidic residues" evidence="7">
    <location>
        <begin position="422"/>
        <end position="434"/>
    </location>
</feature>
<feature type="domain" description="5'-3' exonuclease" evidence="8">
    <location>
        <begin position="29"/>
        <end position="327"/>
    </location>
</feature>
<feature type="compositionally biased region" description="Basic and acidic residues" evidence="7">
    <location>
        <begin position="497"/>
        <end position="508"/>
    </location>
</feature>
<dbReference type="PRINTS" id="PR00853">
    <property type="entry name" value="XPGRADSUPER"/>
</dbReference>
<dbReference type="SMART" id="SM00484">
    <property type="entry name" value="XPGI"/>
    <property type="match status" value="1"/>
</dbReference>
<dbReference type="SUPFAM" id="SSF47807">
    <property type="entry name" value="5' to 3' exonuclease, C-terminal subdomain"/>
    <property type="match status" value="1"/>
</dbReference>
<dbReference type="GO" id="GO:0003677">
    <property type="term" value="F:DNA binding"/>
    <property type="evidence" value="ECO:0007669"/>
    <property type="project" value="InterPro"/>
</dbReference>
<dbReference type="GO" id="GO:0046872">
    <property type="term" value="F:metal ion binding"/>
    <property type="evidence" value="ECO:0007669"/>
    <property type="project" value="UniProtKB-KW"/>
</dbReference>
<dbReference type="InterPro" id="IPR006085">
    <property type="entry name" value="XPG_DNA_repair_N"/>
</dbReference>
<keyword evidence="3" id="KW-0479">Metal-binding</keyword>
<dbReference type="PANTHER" id="PTHR11081">
    <property type="entry name" value="FLAP ENDONUCLEASE FAMILY MEMBER"/>
    <property type="match status" value="1"/>
</dbReference>
<dbReference type="InterPro" id="IPR006084">
    <property type="entry name" value="XPG/Rad2"/>
</dbReference>
<dbReference type="SMART" id="SM00279">
    <property type="entry name" value="HhH2"/>
    <property type="match status" value="1"/>
</dbReference>
<keyword evidence="4 11" id="KW-0255">Endonuclease</keyword>
<evidence type="ECO:0000259" key="9">
    <source>
        <dbReference type="SMART" id="SM00484"/>
    </source>
</evidence>
<protein>
    <submittedName>
        <fullName evidence="11">Endonuclease of the XPG family</fullName>
    </submittedName>
</protein>
<organism evidence="11">
    <name type="scientific">Tupanvirus deep ocean</name>
    <dbReference type="NCBI Taxonomy" id="2126984"/>
    <lineage>
        <taxon>Viruses</taxon>
        <taxon>Varidnaviria</taxon>
        <taxon>Bamfordvirae</taxon>
        <taxon>Nucleocytoviricota</taxon>
        <taxon>Megaviricetes</taxon>
        <taxon>Imitervirales</taxon>
        <taxon>Mimiviridae</taxon>
        <taxon>Megamimivirinae</taxon>
        <taxon>Tupanvirus</taxon>
        <taxon>Tupanvirus altamarinense</taxon>
    </lineage>
</organism>
<feature type="compositionally biased region" description="Basic residues" evidence="7">
    <location>
        <begin position="453"/>
        <end position="479"/>
    </location>
</feature>
<keyword evidence="2" id="KW-0540">Nuclease</keyword>
<dbReference type="GO" id="GO:0017108">
    <property type="term" value="F:5'-flap endonuclease activity"/>
    <property type="evidence" value="ECO:0007669"/>
    <property type="project" value="TreeGrafter"/>
</dbReference>
<dbReference type="SMART" id="SM00475">
    <property type="entry name" value="53EXOc"/>
    <property type="match status" value="1"/>
</dbReference>